<dbReference type="EnsemblPlants" id="AET5Gv20394400.5">
    <property type="protein sequence ID" value="AET5Gv20394400.5"/>
    <property type="gene ID" value="AET5Gv20394400"/>
</dbReference>
<comment type="similarity">
    <text evidence="2">Belongs to the fatty acid desaturase type 1 family.</text>
</comment>
<feature type="region of interest" description="Disordered" evidence="4">
    <location>
        <begin position="1"/>
        <end position="24"/>
    </location>
</feature>
<evidence type="ECO:0000256" key="1">
    <source>
        <dbReference type="ARBA" id="ARBA00004370"/>
    </source>
</evidence>
<keyword evidence="3" id="KW-0560">Oxidoreductase</keyword>
<reference evidence="8" key="1">
    <citation type="journal article" date="2014" name="Science">
        <title>Ancient hybridizations among the ancestral genomes of bread wheat.</title>
        <authorList>
            <consortium name="International Wheat Genome Sequencing Consortium,"/>
            <person name="Marcussen T."/>
            <person name="Sandve S.R."/>
            <person name="Heier L."/>
            <person name="Spannagl M."/>
            <person name="Pfeifer M."/>
            <person name="Jakobsen K.S."/>
            <person name="Wulff B.B."/>
            <person name="Steuernagel B."/>
            <person name="Mayer K.F."/>
            <person name="Olsen O.A."/>
        </authorList>
    </citation>
    <scope>NUCLEOTIDE SEQUENCE [LARGE SCALE GENOMIC DNA]</scope>
    <source>
        <strain evidence="8">cv. AL8/78</strain>
    </source>
</reference>
<evidence type="ECO:0000313" key="8">
    <source>
        <dbReference type="Proteomes" id="UP000015105"/>
    </source>
</evidence>
<dbReference type="Proteomes" id="UP000015105">
    <property type="component" value="Chromosome 5D"/>
</dbReference>
<keyword evidence="8" id="KW-1185">Reference proteome</keyword>
<feature type="compositionally biased region" description="Basic and acidic residues" evidence="4">
    <location>
        <begin position="1"/>
        <end position="23"/>
    </location>
</feature>
<proteinExistence type="inferred from homology"/>
<keyword evidence="5" id="KW-0812">Transmembrane</keyword>
<protein>
    <recommendedName>
        <fullName evidence="6">Fatty acid desaturase N-terminal domain-containing protein</fullName>
    </recommendedName>
</protein>
<dbReference type="Gramene" id="AET5Gv20394400.5">
    <property type="protein sequence ID" value="AET5Gv20394400.5"/>
    <property type="gene ID" value="AET5Gv20394400"/>
</dbReference>
<dbReference type="PANTHER" id="PTHR32100">
    <property type="entry name" value="OMEGA-6 FATTY ACID DESATURASE, CHLOROPLASTIC"/>
    <property type="match status" value="1"/>
</dbReference>
<evidence type="ECO:0000256" key="4">
    <source>
        <dbReference type="SAM" id="MobiDB-lite"/>
    </source>
</evidence>
<feature type="transmembrane region" description="Helical" evidence="5">
    <location>
        <begin position="86"/>
        <end position="107"/>
    </location>
</feature>
<keyword evidence="5" id="KW-1133">Transmembrane helix</keyword>
<dbReference type="Pfam" id="PF11960">
    <property type="entry name" value="DUF3474"/>
    <property type="match status" value="1"/>
</dbReference>
<organism evidence="7 8">
    <name type="scientific">Aegilops tauschii subsp. strangulata</name>
    <name type="common">Goatgrass</name>
    <dbReference type="NCBI Taxonomy" id="200361"/>
    <lineage>
        <taxon>Eukaryota</taxon>
        <taxon>Viridiplantae</taxon>
        <taxon>Streptophyta</taxon>
        <taxon>Embryophyta</taxon>
        <taxon>Tracheophyta</taxon>
        <taxon>Spermatophyta</taxon>
        <taxon>Magnoliopsida</taxon>
        <taxon>Liliopsida</taxon>
        <taxon>Poales</taxon>
        <taxon>Poaceae</taxon>
        <taxon>BOP clade</taxon>
        <taxon>Pooideae</taxon>
        <taxon>Triticodae</taxon>
        <taxon>Triticeae</taxon>
        <taxon>Triticinae</taxon>
        <taxon>Aegilops</taxon>
    </lineage>
</organism>
<evidence type="ECO:0000256" key="2">
    <source>
        <dbReference type="ARBA" id="ARBA00009295"/>
    </source>
</evidence>
<evidence type="ECO:0000256" key="3">
    <source>
        <dbReference type="ARBA" id="ARBA00023002"/>
    </source>
</evidence>
<feature type="transmembrane region" description="Helical" evidence="5">
    <location>
        <begin position="53"/>
        <end position="71"/>
    </location>
</feature>
<reference evidence="7" key="3">
    <citation type="journal article" date="2017" name="Nature">
        <title>Genome sequence of the progenitor of the wheat D genome Aegilops tauschii.</title>
        <authorList>
            <person name="Luo M.C."/>
            <person name="Gu Y.Q."/>
            <person name="Puiu D."/>
            <person name="Wang H."/>
            <person name="Twardziok S.O."/>
            <person name="Deal K.R."/>
            <person name="Huo N."/>
            <person name="Zhu T."/>
            <person name="Wang L."/>
            <person name="Wang Y."/>
            <person name="McGuire P.E."/>
            <person name="Liu S."/>
            <person name="Long H."/>
            <person name="Ramasamy R.K."/>
            <person name="Rodriguez J.C."/>
            <person name="Van S.L."/>
            <person name="Yuan L."/>
            <person name="Wang Z."/>
            <person name="Xia Z."/>
            <person name="Xiao L."/>
            <person name="Anderson O.D."/>
            <person name="Ouyang S."/>
            <person name="Liang Y."/>
            <person name="Zimin A.V."/>
            <person name="Pertea G."/>
            <person name="Qi P."/>
            <person name="Bennetzen J.L."/>
            <person name="Dai X."/>
            <person name="Dawson M.W."/>
            <person name="Muller H.G."/>
            <person name="Kugler K."/>
            <person name="Rivarola-Duarte L."/>
            <person name="Spannagl M."/>
            <person name="Mayer K.F.X."/>
            <person name="Lu F.H."/>
            <person name="Bevan M.W."/>
            <person name="Leroy P."/>
            <person name="Li P."/>
            <person name="You F.M."/>
            <person name="Sun Q."/>
            <person name="Liu Z."/>
            <person name="Lyons E."/>
            <person name="Wicker T."/>
            <person name="Salzberg S.L."/>
            <person name="Devos K.M."/>
            <person name="Dvorak J."/>
        </authorList>
    </citation>
    <scope>NUCLEOTIDE SEQUENCE [LARGE SCALE GENOMIC DNA]</scope>
    <source>
        <strain evidence="7">cv. AL8/78</strain>
    </source>
</reference>
<dbReference type="InterPro" id="IPR021863">
    <property type="entry name" value="FAS_N"/>
</dbReference>
<keyword evidence="5" id="KW-0472">Membrane</keyword>
<reference evidence="8" key="2">
    <citation type="journal article" date="2017" name="Nat. Plants">
        <title>The Aegilops tauschii genome reveals multiple impacts of transposons.</title>
        <authorList>
            <person name="Zhao G."/>
            <person name="Zou C."/>
            <person name="Li K."/>
            <person name="Wang K."/>
            <person name="Li T."/>
            <person name="Gao L."/>
            <person name="Zhang X."/>
            <person name="Wang H."/>
            <person name="Yang Z."/>
            <person name="Liu X."/>
            <person name="Jiang W."/>
            <person name="Mao L."/>
            <person name="Kong X."/>
            <person name="Jiao Y."/>
            <person name="Jia J."/>
        </authorList>
    </citation>
    <scope>NUCLEOTIDE SEQUENCE [LARGE SCALE GENOMIC DNA]</scope>
    <source>
        <strain evidence="8">cv. AL8/78</strain>
    </source>
</reference>
<dbReference type="GO" id="GO:0016020">
    <property type="term" value="C:membrane"/>
    <property type="evidence" value="ECO:0007669"/>
    <property type="project" value="UniProtKB-SubCell"/>
</dbReference>
<evidence type="ECO:0000256" key="5">
    <source>
        <dbReference type="SAM" id="Phobius"/>
    </source>
</evidence>
<dbReference type="InterPro" id="IPR012171">
    <property type="entry name" value="Fatty_acid_desaturase"/>
</dbReference>
<evidence type="ECO:0000259" key="6">
    <source>
        <dbReference type="Pfam" id="PF11960"/>
    </source>
</evidence>
<comment type="subcellular location">
    <subcellularLocation>
        <location evidence="1">Membrane</location>
    </subcellularLocation>
</comment>
<sequence>PAMRPEQEASCKATEDHRSEFDAAKPPPFRIGDVRAAVPAHCWRKSPLRSLSYVARDVVVVAALAAAAWRADSWALWPLYWAVQGTMFWALFVLGHDWCVVVSSFSLPATPDRRVRRATFGATEYYLWSRELLGQRHAQQRRRPPAAHIYSRPVQWLEDQPQNAPSEPWPHRKGRVMAPDH</sequence>
<feature type="region of interest" description="Disordered" evidence="4">
    <location>
        <begin position="158"/>
        <end position="181"/>
    </location>
</feature>
<reference evidence="7" key="5">
    <citation type="journal article" date="2021" name="G3 (Bethesda)">
        <title>Aegilops tauschii genome assembly Aet v5.0 features greater sequence contiguity and improved annotation.</title>
        <authorList>
            <person name="Wang L."/>
            <person name="Zhu T."/>
            <person name="Rodriguez J.C."/>
            <person name="Deal K.R."/>
            <person name="Dubcovsky J."/>
            <person name="McGuire P.E."/>
            <person name="Lux T."/>
            <person name="Spannagl M."/>
            <person name="Mayer K.F.X."/>
            <person name="Baldrich P."/>
            <person name="Meyers B.C."/>
            <person name="Huo N."/>
            <person name="Gu Y.Q."/>
            <person name="Zhou H."/>
            <person name="Devos K.M."/>
            <person name="Bennetzen J.L."/>
            <person name="Unver T."/>
            <person name="Budak H."/>
            <person name="Gulick P.J."/>
            <person name="Galiba G."/>
            <person name="Kalapos B."/>
            <person name="Nelson D.R."/>
            <person name="Li P."/>
            <person name="You F.M."/>
            <person name="Luo M.C."/>
            <person name="Dvorak J."/>
        </authorList>
    </citation>
    <scope>NUCLEOTIDE SEQUENCE [LARGE SCALE GENOMIC DNA]</scope>
    <source>
        <strain evidence="7">cv. AL8/78</strain>
    </source>
</reference>
<dbReference type="GO" id="GO:0016717">
    <property type="term" value="F:oxidoreductase activity, acting on paired donors, with oxidation of a pair of donors resulting in the reduction of molecular oxygen to two molecules of water"/>
    <property type="evidence" value="ECO:0007669"/>
    <property type="project" value="InterPro"/>
</dbReference>
<reference evidence="7" key="4">
    <citation type="submission" date="2019-03" db="UniProtKB">
        <authorList>
            <consortium name="EnsemblPlants"/>
        </authorList>
    </citation>
    <scope>IDENTIFICATION</scope>
</reference>
<accession>A0A453KES1</accession>
<dbReference type="AlphaFoldDB" id="A0A453KES1"/>
<feature type="domain" description="Fatty acid desaturase N-terminal" evidence="6">
    <location>
        <begin position="9"/>
        <end position="66"/>
    </location>
</feature>
<evidence type="ECO:0000313" key="7">
    <source>
        <dbReference type="EnsemblPlants" id="AET5Gv20394400.5"/>
    </source>
</evidence>
<name>A0A453KES1_AEGTS</name>